<dbReference type="KEGG" id="cber:B5D82_15660"/>
<evidence type="ECO:0000256" key="3">
    <source>
        <dbReference type="ARBA" id="ARBA00022448"/>
    </source>
</evidence>
<reference evidence="12 13" key="1">
    <citation type="submission" date="2017-08" db="EMBL/GenBank/DDBJ databases">
        <title>Complete genome of Colwellia sp. NB097-1, a psychrophile bacterium ioslated from Bering Sea.</title>
        <authorList>
            <person name="Chen X."/>
        </authorList>
    </citation>
    <scope>NUCLEOTIDE SEQUENCE [LARGE SCALE GENOMIC DNA]</scope>
    <source>
        <strain evidence="12 13">NB097-1</strain>
    </source>
</reference>
<dbReference type="GO" id="GO:0015031">
    <property type="term" value="P:protein transport"/>
    <property type="evidence" value="ECO:0007669"/>
    <property type="project" value="UniProtKB-KW"/>
</dbReference>
<comment type="similarity">
    <text evidence="2">Belongs to the TonB family.</text>
</comment>
<keyword evidence="13" id="KW-1185">Reference proteome</keyword>
<evidence type="ECO:0000256" key="7">
    <source>
        <dbReference type="ARBA" id="ARBA00022927"/>
    </source>
</evidence>
<dbReference type="RefSeq" id="WP_081152829.1">
    <property type="nucleotide sequence ID" value="NZ_CP020465.1"/>
</dbReference>
<dbReference type="Pfam" id="PF03544">
    <property type="entry name" value="TonB_C"/>
    <property type="match status" value="1"/>
</dbReference>
<protein>
    <submittedName>
        <fullName evidence="12">Energy transducer TonB</fullName>
    </submittedName>
</protein>
<evidence type="ECO:0000256" key="5">
    <source>
        <dbReference type="ARBA" id="ARBA00022519"/>
    </source>
</evidence>
<dbReference type="PROSITE" id="PS52015">
    <property type="entry name" value="TONB_CTD"/>
    <property type="match status" value="1"/>
</dbReference>
<dbReference type="Gene3D" id="3.30.1150.10">
    <property type="match status" value="1"/>
</dbReference>
<keyword evidence="4" id="KW-1003">Cell membrane</keyword>
<evidence type="ECO:0000313" key="13">
    <source>
        <dbReference type="Proteomes" id="UP000202259"/>
    </source>
</evidence>
<comment type="subcellular location">
    <subcellularLocation>
        <location evidence="1">Cell inner membrane</location>
        <topology evidence="1">Single-pass membrane protein</topology>
        <orientation evidence="1">Periplasmic side</orientation>
    </subcellularLocation>
</comment>
<dbReference type="GO" id="GO:0005886">
    <property type="term" value="C:plasma membrane"/>
    <property type="evidence" value="ECO:0007669"/>
    <property type="project" value="UniProtKB-SubCell"/>
</dbReference>
<dbReference type="Proteomes" id="UP000202259">
    <property type="component" value="Chromosome"/>
</dbReference>
<dbReference type="GO" id="GO:0055085">
    <property type="term" value="P:transmembrane transport"/>
    <property type="evidence" value="ECO:0007669"/>
    <property type="project" value="InterPro"/>
</dbReference>
<dbReference type="OrthoDB" id="5956919at2"/>
<evidence type="ECO:0000256" key="2">
    <source>
        <dbReference type="ARBA" id="ARBA00006555"/>
    </source>
</evidence>
<keyword evidence="5" id="KW-0997">Cell inner membrane</keyword>
<dbReference type="NCBIfam" id="TIGR01352">
    <property type="entry name" value="tonB_Cterm"/>
    <property type="match status" value="1"/>
</dbReference>
<dbReference type="AlphaFoldDB" id="A0A222GBM9"/>
<dbReference type="PANTHER" id="PTHR33446">
    <property type="entry name" value="PROTEIN TONB-RELATED"/>
    <property type="match status" value="1"/>
</dbReference>
<evidence type="ECO:0000256" key="4">
    <source>
        <dbReference type="ARBA" id="ARBA00022475"/>
    </source>
</evidence>
<evidence type="ECO:0000256" key="6">
    <source>
        <dbReference type="ARBA" id="ARBA00022692"/>
    </source>
</evidence>
<evidence type="ECO:0000256" key="1">
    <source>
        <dbReference type="ARBA" id="ARBA00004383"/>
    </source>
</evidence>
<evidence type="ECO:0000256" key="10">
    <source>
        <dbReference type="SAM" id="SignalP"/>
    </source>
</evidence>
<gene>
    <name evidence="12" type="ORF">B5D82_15660</name>
</gene>
<keyword evidence="7" id="KW-0653">Protein transport</keyword>
<keyword evidence="9" id="KW-0472">Membrane</keyword>
<keyword evidence="6" id="KW-0812">Transmembrane</keyword>
<dbReference type="SUPFAM" id="SSF74653">
    <property type="entry name" value="TolA/TonB C-terminal domain"/>
    <property type="match status" value="1"/>
</dbReference>
<keyword evidence="3" id="KW-0813">Transport</keyword>
<evidence type="ECO:0000256" key="9">
    <source>
        <dbReference type="ARBA" id="ARBA00023136"/>
    </source>
</evidence>
<keyword evidence="8" id="KW-1133">Transmembrane helix</keyword>
<feature type="chain" id="PRO_5012217327" evidence="10">
    <location>
        <begin position="21"/>
        <end position="347"/>
    </location>
</feature>
<dbReference type="PANTHER" id="PTHR33446:SF14">
    <property type="entry name" value="PROTEIN TONB"/>
    <property type="match status" value="1"/>
</dbReference>
<feature type="signal peptide" evidence="10">
    <location>
        <begin position="1"/>
        <end position="20"/>
    </location>
</feature>
<dbReference type="InterPro" id="IPR037682">
    <property type="entry name" value="TonB_C"/>
</dbReference>
<evidence type="ECO:0000259" key="11">
    <source>
        <dbReference type="PROSITE" id="PS52015"/>
    </source>
</evidence>
<organism evidence="12 13">
    <name type="scientific">Cognaticolwellia beringensis</name>
    <dbReference type="NCBI Taxonomy" id="1967665"/>
    <lineage>
        <taxon>Bacteria</taxon>
        <taxon>Pseudomonadati</taxon>
        <taxon>Pseudomonadota</taxon>
        <taxon>Gammaproteobacteria</taxon>
        <taxon>Alteromonadales</taxon>
        <taxon>Colwelliaceae</taxon>
        <taxon>Cognaticolwellia</taxon>
    </lineage>
</organism>
<dbReference type="InterPro" id="IPR051045">
    <property type="entry name" value="TonB-dependent_transducer"/>
</dbReference>
<evidence type="ECO:0000313" key="12">
    <source>
        <dbReference type="EMBL" id="ASP49073.1"/>
    </source>
</evidence>
<feature type="domain" description="TonB C-terminal" evidence="11">
    <location>
        <begin position="28"/>
        <end position="125"/>
    </location>
</feature>
<name>A0A222GBM9_9GAMM</name>
<proteinExistence type="inferred from homology"/>
<keyword evidence="10" id="KW-0732">Signal</keyword>
<dbReference type="InterPro" id="IPR006260">
    <property type="entry name" value="TonB/TolA_C"/>
</dbReference>
<sequence>MNKKIVKFLPVMLLCNSVSAFELSQHLRTSTEPTAKVRVAAKYPIEAARNNREGWARFSFIIEKDGSVSNVITEETSGSKDITLAAKKAILKWQYQPAMENGEPIQQCANSVQIDFRMHKQKNGTTGATKRFRSLYNKTKSALAEKDYAEVEQLLAKFEKIKHMHLSENNFLQLLSAQYASDIDDPALQLSHLNKTAFSSDPENNQQLVSILKQKFILQIKLNQLKAAYSTFKYLKKIASDEPYLADYQVLIERIDEFVKSEKELVVSGDMRSNDYWHYALVRNEFTLSNITGKLTKMDIRCANKRHVYSIENNNTWTIPDTWQQCNVYIFGENNTKFNLVEHPFKA</sequence>
<evidence type="ECO:0000256" key="8">
    <source>
        <dbReference type="ARBA" id="ARBA00022989"/>
    </source>
</evidence>
<dbReference type="EMBL" id="CP020465">
    <property type="protein sequence ID" value="ASP49073.1"/>
    <property type="molecule type" value="Genomic_DNA"/>
</dbReference>
<accession>A0A222GBM9</accession>